<comment type="subcellular location">
    <subcellularLocation>
        <location evidence="1">Membrane</location>
        <topology evidence="1">Multi-pass membrane protein</topology>
    </subcellularLocation>
</comment>
<protein>
    <recommendedName>
        <fullName evidence="9">Metal transporter</fullName>
    </recommendedName>
</protein>
<feature type="transmembrane region" description="Helical" evidence="6">
    <location>
        <begin position="284"/>
        <end position="307"/>
    </location>
</feature>
<dbReference type="GO" id="GO:0005886">
    <property type="term" value="C:plasma membrane"/>
    <property type="evidence" value="ECO:0007669"/>
    <property type="project" value="TreeGrafter"/>
</dbReference>
<keyword evidence="4 6" id="KW-1133">Transmembrane helix</keyword>
<feature type="transmembrane region" description="Helical" evidence="6">
    <location>
        <begin position="183"/>
        <end position="208"/>
    </location>
</feature>
<feature type="transmembrane region" description="Helical" evidence="6">
    <location>
        <begin position="141"/>
        <end position="163"/>
    </location>
</feature>
<dbReference type="AlphaFoldDB" id="A0A5J9VDP7"/>
<organism evidence="7 8">
    <name type="scientific">Eragrostis curvula</name>
    <name type="common">weeping love grass</name>
    <dbReference type="NCBI Taxonomy" id="38414"/>
    <lineage>
        <taxon>Eukaryota</taxon>
        <taxon>Viridiplantae</taxon>
        <taxon>Streptophyta</taxon>
        <taxon>Embryophyta</taxon>
        <taxon>Tracheophyta</taxon>
        <taxon>Spermatophyta</taxon>
        <taxon>Magnoliopsida</taxon>
        <taxon>Liliopsida</taxon>
        <taxon>Poales</taxon>
        <taxon>Poaceae</taxon>
        <taxon>PACMAD clade</taxon>
        <taxon>Chloridoideae</taxon>
        <taxon>Eragrostideae</taxon>
        <taxon>Eragrostidinae</taxon>
        <taxon>Eragrostis</taxon>
    </lineage>
</organism>
<dbReference type="InterPro" id="IPR001046">
    <property type="entry name" value="NRAMP_fam"/>
</dbReference>
<feature type="transmembrane region" description="Helical" evidence="6">
    <location>
        <begin position="488"/>
        <end position="509"/>
    </location>
</feature>
<evidence type="ECO:0000313" key="7">
    <source>
        <dbReference type="EMBL" id="TVU33527.1"/>
    </source>
</evidence>
<dbReference type="OrthoDB" id="409173at2759"/>
<evidence type="ECO:0000256" key="6">
    <source>
        <dbReference type="SAM" id="Phobius"/>
    </source>
</evidence>
<dbReference type="EMBL" id="RWGY01000011">
    <property type="protein sequence ID" value="TVU33527.1"/>
    <property type="molecule type" value="Genomic_DNA"/>
</dbReference>
<keyword evidence="8" id="KW-1185">Reference proteome</keyword>
<evidence type="ECO:0008006" key="9">
    <source>
        <dbReference type="Google" id="ProtNLM"/>
    </source>
</evidence>
<dbReference type="GO" id="GO:0006828">
    <property type="term" value="P:manganese ion transport"/>
    <property type="evidence" value="ECO:0007669"/>
    <property type="project" value="TreeGrafter"/>
</dbReference>
<accession>A0A5J9VDP7</accession>
<dbReference type="PANTHER" id="PTHR11706:SF48">
    <property type="entry name" value="METAL TRANSPORTER NRAT1"/>
    <property type="match status" value="1"/>
</dbReference>
<feature type="transmembrane region" description="Helical" evidence="6">
    <location>
        <begin position="327"/>
        <end position="352"/>
    </location>
</feature>
<comment type="caution">
    <text evidence="7">The sequence shown here is derived from an EMBL/GenBank/DDBJ whole genome shotgun (WGS) entry which is preliminary data.</text>
</comment>
<dbReference type="NCBIfam" id="NF037982">
    <property type="entry name" value="Nramp_1"/>
    <property type="match status" value="1"/>
</dbReference>
<evidence type="ECO:0000256" key="1">
    <source>
        <dbReference type="ARBA" id="ARBA00004141"/>
    </source>
</evidence>
<dbReference type="Proteomes" id="UP000324897">
    <property type="component" value="Chromosome 1"/>
</dbReference>
<comment type="similarity">
    <text evidence="2">Belongs to the NRAMP (TC 2.A.55) family.</text>
</comment>
<feature type="non-terminal residue" evidence="7">
    <location>
        <position position="1"/>
    </location>
</feature>
<keyword evidence="3 6" id="KW-0812">Transmembrane</keyword>
<evidence type="ECO:0000256" key="3">
    <source>
        <dbReference type="ARBA" id="ARBA00022692"/>
    </source>
</evidence>
<evidence type="ECO:0000313" key="8">
    <source>
        <dbReference type="Proteomes" id="UP000324897"/>
    </source>
</evidence>
<dbReference type="NCBIfam" id="TIGR01197">
    <property type="entry name" value="nramp"/>
    <property type="match status" value="1"/>
</dbReference>
<keyword evidence="5 6" id="KW-0472">Membrane</keyword>
<feature type="transmembrane region" description="Helical" evidence="6">
    <location>
        <begin position="529"/>
        <end position="551"/>
    </location>
</feature>
<feature type="transmembrane region" description="Helical" evidence="6">
    <location>
        <begin position="453"/>
        <end position="476"/>
    </location>
</feature>
<dbReference type="HAMAP" id="MF_00221">
    <property type="entry name" value="NRAMP"/>
    <property type="match status" value="1"/>
</dbReference>
<evidence type="ECO:0000256" key="4">
    <source>
        <dbReference type="ARBA" id="ARBA00022989"/>
    </source>
</evidence>
<feature type="transmembrane region" description="Helical" evidence="6">
    <location>
        <begin position="106"/>
        <end position="121"/>
    </location>
</feature>
<evidence type="ECO:0000256" key="5">
    <source>
        <dbReference type="ARBA" id="ARBA00023136"/>
    </source>
</evidence>
<sequence>MRSACVPLSDIRAAVVNSDAPAGDGGGPLRRAFVVVPLQLAKQISWLRCSTRVSGAASVSDTPTWESCFSVSLQRAWPINTEENAVFKRARHWLLPFRTKPRWRKFLAHVGPGALVAIGFLDPSNMETDMQAGADFKYELLWVILVGMIFALLIQTLAANLGVKTGRHLAELCREEYHRYVNIFLWIIAELAVISDDIPQVLGTAFAFNILLKVPVWVGVILTVFSTILLLGVQRFGARKLEFMIAAFMFTMAACFFGELSYLRPSAREVVKGMFVPSLQGKGAAVNAIALFGAIITPYNLFLHSALVLSRKTPQSDKSIRAACRYFLIECSLTFIVAFIINVSVVVVAGSICNGEKLSPADANTCSELTLQSTPLLLRDVLGRSSSVVYAIALLASGQSTTISCTFAGQVIMQGFLDLKMKNWVRNVITRFIAIAPSLLVVVVSGTSGAGKLIIFSSMVLSFELPFALIPLLKFCNSTKKVGPLKESIYTLAIAWILSFALIVVNTYFLVWTYVDWLVHNHLPKYANVLVSIVVFALMAAYLAAVVYLTFRRDTVVTYVAVSERAQGQVETGAGGTLVSAADEDQPAPFRKDLSHASM</sequence>
<name>A0A5J9VDP7_9POAL</name>
<gene>
    <name evidence="7" type="ORF">EJB05_25350</name>
</gene>
<dbReference type="Gramene" id="TVU33527">
    <property type="protein sequence ID" value="TVU33527"/>
    <property type="gene ID" value="EJB05_25350"/>
</dbReference>
<dbReference type="GO" id="GO:0034755">
    <property type="term" value="P:iron ion transmembrane transport"/>
    <property type="evidence" value="ECO:0007669"/>
    <property type="project" value="TreeGrafter"/>
</dbReference>
<reference evidence="7 8" key="1">
    <citation type="journal article" date="2019" name="Sci. Rep.">
        <title>A high-quality genome of Eragrostis curvula grass provides insights into Poaceae evolution and supports new strategies to enhance forage quality.</title>
        <authorList>
            <person name="Carballo J."/>
            <person name="Santos B.A.C.M."/>
            <person name="Zappacosta D."/>
            <person name="Garbus I."/>
            <person name="Selva J.P."/>
            <person name="Gallo C.A."/>
            <person name="Diaz A."/>
            <person name="Albertini E."/>
            <person name="Caccamo M."/>
            <person name="Echenique V."/>
        </authorList>
    </citation>
    <scope>NUCLEOTIDE SEQUENCE [LARGE SCALE GENOMIC DNA]</scope>
    <source>
        <strain evidence="8">cv. Victoria</strain>
        <tissue evidence="7">Leaf</tissue>
    </source>
</reference>
<evidence type="ECO:0000256" key="2">
    <source>
        <dbReference type="ARBA" id="ARBA00009965"/>
    </source>
</evidence>
<feature type="transmembrane region" description="Helical" evidence="6">
    <location>
        <begin position="388"/>
        <end position="408"/>
    </location>
</feature>
<feature type="transmembrane region" description="Helical" evidence="6">
    <location>
        <begin position="428"/>
        <end position="447"/>
    </location>
</feature>
<dbReference type="GO" id="GO:0046873">
    <property type="term" value="F:metal ion transmembrane transporter activity"/>
    <property type="evidence" value="ECO:0007669"/>
    <property type="project" value="InterPro"/>
</dbReference>
<feature type="transmembrane region" description="Helical" evidence="6">
    <location>
        <begin position="245"/>
        <end position="264"/>
    </location>
</feature>
<proteinExistence type="inferred from homology"/>
<dbReference type="PANTHER" id="PTHR11706">
    <property type="entry name" value="SOLUTE CARRIER PROTEIN FAMILY 11 MEMBER"/>
    <property type="match status" value="1"/>
</dbReference>
<feature type="transmembrane region" description="Helical" evidence="6">
    <location>
        <begin position="214"/>
        <end position="233"/>
    </location>
</feature>
<dbReference type="Pfam" id="PF01566">
    <property type="entry name" value="Nramp"/>
    <property type="match status" value="1"/>
</dbReference>
<dbReference type="PRINTS" id="PR00447">
    <property type="entry name" value="NATRESASSCMP"/>
</dbReference>